<proteinExistence type="predicted"/>
<evidence type="ECO:0000313" key="2">
    <source>
        <dbReference type="Proteomes" id="UP000198221"/>
    </source>
</evidence>
<evidence type="ECO:0000313" key="1">
    <source>
        <dbReference type="EMBL" id="SCG36557.1"/>
    </source>
</evidence>
<dbReference type="Proteomes" id="UP000198221">
    <property type="component" value="Chromosome I"/>
</dbReference>
<dbReference type="OrthoDB" id="3360707at2"/>
<keyword evidence="2" id="KW-1185">Reference proteome</keyword>
<sequence length="199" mass="22007">MASRFRMGSRLQELSGETTLWIVAVNLDVLSGYTLWGGDDPDRFLTVEDRLVLAPDVETLISHLPRSGRHSFSGDARYGRFRQEVTGAYSPGAADGDESGLYDFTGTLAALRDRDVLYAPHSGMAADCLGAALDLGLQFGAESVGYQLARHGPLDRLYRAIWKEIDESELDYLECEAALVRLIEWMECLAWGRPARTST</sequence>
<gene>
    <name evidence="1" type="ORF">GA0070613_0304</name>
</gene>
<dbReference type="RefSeq" id="WP_089010624.1">
    <property type="nucleotide sequence ID" value="NZ_LT607754.1"/>
</dbReference>
<dbReference type="EMBL" id="LT607754">
    <property type="protein sequence ID" value="SCG36557.1"/>
    <property type="molecule type" value="Genomic_DNA"/>
</dbReference>
<reference evidence="2" key="1">
    <citation type="submission" date="2016-06" db="EMBL/GenBank/DDBJ databases">
        <authorList>
            <person name="Varghese N."/>
            <person name="Submissions Spin"/>
        </authorList>
    </citation>
    <scope>NUCLEOTIDE SEQUENCE [LARGE SCALE GENOMIC DNA]</scope>
    <source>
        <strain evidence="2">DSM 43819</strain>
    </source>
</reference>
<organism evidence="1 2">
    <name type="scientific">Micromonospora inositola</name>
    <dbReference type="NCBI Taxonomy" id="47865"/>
    <lineage>
        <taxon>Bacteria</taxon>
        <taxon>Bacillati</taxon>
        <taxon>Actinomycetota</taxon>
        <taxon>Actinomycetes</taxon>
        <taxon>Micromonosporales</taxon>
        <taxon>Micromonosporaceae</taxon>
        <taxon>Micromonospora</taxon>
    </lineage>
</organism>
<name>A0A1C5GSN4_9ACTN</name>
<dbReference type="AlphaFoldDB" id="A0A1C5GSN4"/>
<accession>A0A1C5GSN4</accession>
<protein>
    <submittedName>
        <fullName evidence="1">Uncharacterized protein</fullName>
    </submittedName>
</protein>